<dbReference type="Pfam" id="PF07690">
    <property type="entry name" value="MFS_1"/>
    <property type="match status" value="1"/>
</dbReference>
<evidence type="ECO:0000256" key="1">
    <source>
        <dbReference type="ARBA" id="ARBA00004651"/>
    </source>
</evidence>
<dbReference type="Gene3D" id="1.20.1250.20">
    <property type="entry name" value="MFS general substrate transporter like domains"/>
    <property type="match status" value="1"/>
</dbReference>
<keyword evidence="10" id="KW-1185">Reference proteome</keyword>
<feature type="transmembrane region" description="Helical" evidence="7">
    <location>
        <begin position="21"/>
        <end position="45"/>
    </location>
</feature>
<feature type="transmembrane region" description="Helical" evidence="7">
    <location>
        <begin position="410"/>
        <end position="430"/>
    </location>
</feature>
<keyword evidence="4 7" id="KW-0812">Transmembrane</keyword>
<dbReference type="Proteomes" id="UP000238362">
    <property type="component" value="Unassembled WGS sequence"/>
</dbReference>
<dbReference type="GO" id="GO:0005886">
    <property type="term" value="C:plasma membrane"/>
    <property type="evidence" value="ECO:0007669"/>
    <property type="project" value="UniProtKB-SubCell"/>
</dbReference>
<evidence type="ECO:0000259" key="8">
    <source>
        <dbReference type="PROSITE" id="PS50850"/>
    </source>
</evidence>
<protein>
    <submittedName>
        <fullName evidence="9">DHA2 family multidrug resistance protein-like MFS transporter</fullName>
    </submittedName>
</protein>
<feature type="transmembrane region" description="Helical" evidence="7">
    <location>
        <begin position="86"/>
        <end position="105"/>
    </location>
</feature>
<dbReference type="PRINTS" id="PR01035">
    <property type="entry name" value="TCRTETA"/>
</dbReference>
<dbReference type="CDD" id="cd17321">
    <property type="entry name" value="MFS_MMR_MDR_like"/>
    <property type="match status" value="1"/>
</dbReference>
<evidence type="ECO:0000256" key="4">
    <source>
        <dbReference type="ARBA" id="ARBA00022692"/>
    </source>
</evidence>
<keyword evidence="5 7" id="KW-1133">Transmembrane helix</keyword>
<feature type="transmembrane region" description="Helical" evidence="7">
    <location>
        <begin position="479"/>
        <end position="499"/>
    </location>
</feature>
<proteinExistence type="predicted"/>
<feature type="transmembrane region" description="Helical" evidence="7">
    <location>
        <begin position="170"/>
        <end position="195"/>
    </location>
</feature>
<evidence type="ECO:0000313" key="10">
    <source>
        <dbReference type="Proteomes" id="UP000238362"/>
    </source>
</evidence>
<feature type="transmembrane region" description="Helical" evidence="7">
    <location>
        <begin position="366"/>
        <end position="389"/>
    </location>
</feature>
<dbReference type="AlphaFoldDB" id="A0A2T0LRS8"/>
<dbReference type="OrthoDB" id="3218509at2"/>
<keyword evidence="2" id="KW-0813">Transport</keyword>
<feature type="transmembrane region" description="Helical" evidence="7">
    <location>
        <begin position="272"/>
        <end position="294"/>
    </location>
</feature>
<feature type="transmembrane region" description="Helical" evidence="7">
    <location>
        <begin position="207"/>
        <end position="223"/>
    </location>
</feature>
<evidence type="ECO:0000256" key="6">
    <source>
        <dbReference type="ARBA" id="ARBA00023136"/>
    </source>
</evidence>
<comment type="caution">
    <text evidence="9">The sequence shown here is derived from an EMBL/GenBank/DDBJ whole genome shotgun (WGS) entry which is preliminary data.</text>
</comment>
<comment type="subcellular location">
    <subcellularLocation>
        <location evidence="1">Cell membrane</location>
        <topology evidence="1">Multi-pass membrane protein</topology>
    </subcellularLocation>
</comment>
<feature type="transmembrane region" description="Helical" evidence="7">
    <location>
        <begin position="111"/>
        <end position="132"/>
    </location>
</feature>
<dbReference type="InterPro" id="IPR020846">
    <property type="entry name" value="MFS_dom"/>
</dbReference>
<evidence type="ECO:0000256" key="3">
    <source>
        <dbReference type="ARBA" id="ARBA00022475"/>
    </source>
</evidence>
<keyword evidence="6 7" id="KW-0472">Membrane</keyword>
<dbReference type="PROSITE" id="PS50850">
    <property type="entry name" value="MFS"/>
    <property type="match status" value="1"/>
</dbReference>
<dbReference type="GO" id="GO:0022857">
    <property type="term" value="F:transmembrane transporter activity"/>
    <property type="evidence" value="ECO:0007669"/>
    <property type="project" value="InterPro"/>
</dbReference>
<evidence type="ECO:0000256" key="7">
    <source>
        <dbReference type="SAM" id="Phobius"/>
    </source>
</evidence>
<accession>A0A2T0LRS8</accession>
<evidence type="ECO:0000256" key="5">
    <source>
        <dbReference type="ARBA" id="ARBA00022989"/>
    </source>
</evidence>
<dbReference type="InterPro" id="IPR001958">
    <property type="entry name" value="Tet-R_TetA/multi-R_MdtG-like"/>
</dbReference>
<organism evidence="9 10">
    <name type="scientific">Prauserella shujinwangii</name>
    <dbReference type="NCBI Taxonomy" id="1453103"/>
    <lineage>
        <taxon>Bacteria</taxon>
        <taxon>Bacillati</taxon>
        <taxon>Actinomycetota</taxon>
        <taxon>Actinomycetes</taxon>
        <taxon>Pseudonocardiales</taxon>
        <taxon>Pseudonocardiaceae</taxon>
        <taxon>Prauserella</taxon>
    </lineage>
</organism>
<dbReference type="InterPro" id="IPR011701">
    <property type="entry name" value="MFS"/>
</dbReference>
<feature type="transmembrane region" description="Helical" evidence="7">
    <location>
        <begin position="337"/>
        <end position="354"/>
    </location>
</feature>
<sequence>MTSEVTGEAGLRAGGREWAGLAVLALPTVLLALDNTVLFLALPHLSADLAATPVQQLWIMDGYGFLIAGFLVTMGSLGDRIGRRRLLLIGAAAFGAVSVVAAYAPSAELLVAARMLLGVAGATLMPSALALIRLMFRDARQRGLAVGVFVSCFMGGGAIGPLVGGVLLEHFWWGSVFLAGVPVMVLLLGAAPFVLPADRGSGAGRPDLGSVALSLGAVLLTVYGLKELAGGEGHWPALLAVPAGVALGYTFVRRQRRLADPLLDLRLFGDRLFGAALVILLLAMALQGGSYLLAGQYLQLVEGLSPLRAGLWLVPPALALAAGSLAAPLLARRFGPAVVIAAGMAVSAGGFALLTQVEPAGGPGLLTAGLVIAFLGAAPVGALGIDLIVGSAPPDKAGSASSVSETSGELGIALGVALLGSVAAVVYRASAATGLPGAAPDAARESLPGAAAAAADLPPGAALDLLAAAAGAFTSGLHVVAGVAAAVSAGLGVLAVVALRRARTQPES</sequence>
<reference evidence="9 10" key="1">
    <citation type="submission" date="2018-03" db="EMBL/GenBank/DDBJ databases">
        <title>Genomic Encyclopedia of Type Strains, Phase III (KMG-III): the genomes of soil and plant-associated and newly described type strains.</title>
        <authorList>
            <person name="Whitman W."/>
        </authorList>
    </citation>
    <scope>NUCLEOTIDE SEQUENCE [LARGE SCALE GENOMIC DNA]</scope>
    <source>
        <strain evidence="9 10">CGMCC 4.7125</strain>
    </source>
</reference>
<dbReference type="PANTHER" id="PTHR42718:SF47">
    <property type="entry name" value="METHYL VIOLOGEN RESISTANCE PROTEIN SMVA"/>
    <property type="match status" value="1"/>
</dbReference>
<name>A0A2T0LRS8_9PSEU</name>
<keyword evidence="3" id="KW-1003">Cell membrane</keyword>
<dbReference type="InterPro" id="IPR036259">
    <property type="entry name" value="MFS_trans_sf"/>
</dbReference>
<dbReference type="EMBL" id="PVNH01000008">
    <property type="protein sequence ID" value="PRX46162.1"/>
    <property type="molecule type" value="Genomic_DNA"/>
</dbReference>
<dbReference type="SUPFAM" id="SSF103473">
    <property type="entry name" value="MFS general substrate transporter"/>
    <property type="match status" value="1"/>
</dbReference>
<evidence type="ECO:0000313" key="9">
    <source>
        <dbReference type="EMBL" id="PRX46162.1"/>
    </source>
</evidence>
<feature type="transmembrane region" description="Helical" evidence="7">
    <location>
        <begin position="57"/>
        <end position="74"/>
    </location>
</feature>
<feature type="domain" description="Major facilitator superfamily (MFS) profile" evidence="8">
    <location>
        <begin position="20"/>
        <end position="504"/>
    </location>
</feature>
<feature type="transmembrane region" description="Helical" evidence="7">
    <location>
        <begin position="144"/>
        <end position="164"/>
    </location>
</feature>
<feature type="transmembrane region" description="Helical" evidence="7">
    <location>
        <begin position="235"/>
        <end position="252"/>
    </location>
</feature>
<feature type="transmembrane region" description="Helical" evidence="7">
    <location>
        <begin position="309"/>
        <end position="330"/>
    </location>
</feature>
<dbReference type="PANTHER" id="PTHR42718">
    <property type="entry name" value="MAJOR FACILITATOR SUPERFAMILY MULTIDRUG TRANSPORTER MFSC"/>
    <property type="match status" value="1"/>
</dbReference>
<gene>
    <name evidence="9" type="ORF">B0I33_108309</name>
</gene>
<evidence type="ECO:0000256" key="2">
    <source>
        <dbReference type="ARBA" id="ARBA00022448"/>
    </source>
</evidence>